<dbReference type="AlphaFoldDB" id="A0A1X6MW36"/>
<protein>
    <recommendedName>
        <fullName evidence="2">Peptidase A1 domain-containing protein</fullName>
    </recommendedName>
</protein>
<feature type="compositionally biased region" description="Polar residues" evidence="1">
    <location>
        <begin position="122"/>
        <end position="131"/>
    </location>
</feature>
<feature type="domain" description="Peptidase A1" evidence="2">
    <location>
        <begin position="2"/>
        <end position="92"/>
    </location>
</feature>
<dbReference type="InterPro" id="IPR033121">
    <property type="entry name" value="PEPTIDASE_A1"/>
</dbReference>
<dbReference type="InterPro" id="IPR034164">
    <property type="entry name" value="Pepsin-like_dom"/>
</dbReference>
<evidence type="ECO:0000313" key="4">
    <source>
        <dbReference type="Proteomes" id="UP000194127"/>
    </source>
</evidence>
<accession>A0A1X6MW36</accession>
<dbReference type="OrthoDB" id="2747330at2759"/>
<dbReference type="RefSeq" id="XP_024337230.1">
    <property type="nucleotide sequence ID" value="XM_024481059.1"/>
</dbReference>
<keyword evidence="4" id="KW-1185">Reference proteome</keyword>
<name>A0A1X6MW36_9APHY</name>
<reference evidence="3 4" key="1">
    <citation type="submission" date="2017-04" db="EMBL/GenBank/DDBJ databases">
        <title>Genome Sequence of the Model Brown-Rot Fungus Postia placenta SB12.</title>
        <authorList>
            <consortium name="DOE Joint Genome Institute"/>
            <person name="Gaskell J."/>
            <person name="Kersten P."/>
            <person name="Larrondo L.F."/>
            <person name="Canessa P."/>
            <person name="Martinez D."/>
            <person name="Hibbett D."/>
            <person name="Schmoll M."/>
            <person name="Kubicek C.P."/>
            <person name="Martinez A.T."/>
            <person name="Yadav J."/>
            <person name="Master E."/>
            <person name="Magnuson J.K."/>
            <person name="James T."/>
            <person name="Yaver D."/>
            <person name="Berka R."/>
            <person name="Labutti K."/>
            <person name="Lipzen A."/>
            <person name="Aerts A."/>
            <person name="Barry K."/>
            <person name="Henrissat B."/>
            <person name="Blanchette R."/>
            <person name="Grigoriev I."/>
            <person name="Cullen D."/>
        </authorList>
    </citation>
    <scope>NUCLEOTIDE SEQUENCE [LARGE SCALE GENOMIC DNA]</scope>
    <source>
        <strain evidence="3 4">MAD-698-R-SB12</strain>
    </source>
</reference>
<dbReference type="SUPFAM" id="SSF50630">
    <property type="entry name" value="Acid proteases"/>
    <property type="match status" value="1"/>
</dbReference>
<proteinExistence type="predicted"/>
<organism evidence="3 4">
    <name type="scientific">Postia placenta MAD-698-R-SB12</name>
    <dbReference type="NCBI Taxonomy" id="670580"/>
    <lineage>
        <taxon>Eukaryota</taxon>
        <taxon>Fungi</taxon>
        <taxon>Dikarya</taxon>
        <taxon>Basidiomycota</taxon>
        <taxon>Agaricomycotina</taxon>
        <taxon>Agaricomycetes</taxon>
        <taxon>Polyporales</taxon>
        <taxon>Adustoporiaceae</taxon>
        <taxon>Rhodonia</taxon>
    </lineage>
</organism>
<feature type="compositionally biased region" description="Polar residues" evidence="1">
    <location>
        <begin position="178"/>
        <end position="204"/>
    </location>
</feature>
<feature type="compositionally biased region" description="Basic and acidic residues" evidence="1">
    <location>
        <begin position="161"/>
        <end position="171"/>
    </location>
</feature>
<feature type="region of interest" description="Disordered" evidence="1">
    <location>
        <begin position="117"/>
        <end position="245"/>
    </location>
</feature>
<dbReference type="GeneID" id="36326009"/>
<evidence type="ECO:0000313" key="3">
    <source>
        <dbReference type="EMBL" id="OSX60436.1"/>
    </source>
</evidence>
<sequence length="416" mass="44641">MTYGIGWAYGNVSWGTVEFAGIEVESQAFMDVTAASNPALSYGANGIIGLGFDSLSTIDALVNHSGSATGRTFLYNAFQQNKSEPNFISFTLEDDADPDDSIQGYLLARARAGPRALHSPLPFQSSSQDTSRALPPPTRTSMKAPSAAAFQSPLCSNVSSTDRHTSRDVKATVRPRASMSSNCPAHMLTTTDTGQARSVVNTPRTSRDRHCRGRPDSPPLTRDIRTERCGGPPSRPATLTGPEGRDWAPTKKIAIHAATDTLQNQIVVPRMSDVPPSLTLDATDQPLSSSLLSISRKSTSLSSQECDQSLVQDSFHSAVSSIDWHYLSPNSAAFLDSRGIHEMHTFQSSPGTSPLDTAARRKVPFLGVSGWAQASLMVVQPSTESEASTLVVHGMHKKFYTAPESGTKLQEHIAGH</sequence>
<evidence type="ECO:0000256" key="1">
    <source>
        <dbReference type="SAM" id="MobiDB-lite"/>
    </source>
</evidence>
<dbReference type="Proteomes" id="UP000194127">
    <property type="component" value="Unassembled WGS sequence"/>
</dbReference>
<dbReference type="Gene3D" id="2.40.70.10">
    <property type="entry name" value="Acid Proteases"/>
    <property type="match status" value="1"/>
</dbReference>
<dbReference type="CDD" id="cd05471">
    <property type="entry name" value="pepsin_like"/>
    <property type="match status" value="1"/>
</dbReference>
<evidence type="ECO:0000259" key="2">
    <source>
        <dbReference type="Pfam" id="PF00026"/>
    </source>
</evidence>
<dbReference type="Pfam" id="PF00026">
    <property type="entry name" value="Asp"/>
    <property type="match status" value="1"/>
</dbReference>
<gene>
    <name evidence="3" type="ORF">POSPLADRAFT_1058599</name>
</gene>
<dbReference type="STRING" id="670580.A0A1X6MW36"/>
<dbReference type="InterPro" id="IPR021109">
    <property type="entry name" value="Peptidase_aspartic_dom_sf"/>
</dbReference>
<dbReference type="EMBL" id="KZ110600">
    <property type="protein sequence ID" value="OSX60436.1"/>
    <property type="molecule type" value="Genomic_DNA"/>
</dbReference>